<accession>A0A9P4HPL4</accession>
<comment type="caution">
    <text evidence="1">The sequence shown here is derived from an EMBL/GenBank/DDBJ whole genome shotgun (WGS) entry which is preliminary data.</text>
</comment>
<dbReference type="AlphaFoldDB" id="A0A9P4HPL4"/>
<reference evidence="1" key="1">
    <citation type="journal article" date="2020" name="Stud. Mycol.">
        <title>101 Dothideomycetes genomes: a test case for predicting lifestyles and emergence of pathogens.</title>
        <authorList>
            <person name="Haridas S."/>
            <person name="Albert R."/>
            <person name="Binder M."/>
            <person name="Bloem J."/>
            <person name="Labutti K."/>
            <person name="Salamov A."/>
            <person name="Andreopoulos B."/>
            <person name="Baker S."/>
            <person name="Barry K."/>
            <person name="Bills G."/>
            <person name="Bluhm B."/>
            <person name="Cannon C."/>
            <person name="Castanera R."/>
            <person name="Culley D."/>
            <person name="Daum C."/>
            <person name="Ezra D."/>
            <person name="Gonzalez J."/>
            <person name="Henrissat B."/>
            <person name="Kuo A."/>
            <person name="Liang C."/>
            <person name="Lipzen A."/>
            <person name="Lutzoni F."/>
            <person name="Magnuson J."/>
            <person name="Mondo S."/>
            <person name="Nolan M."/>
            <person name="Ohm R."/>
            <person name="Pangilinan J."/>
            <person name="Park H.-J."/>
            <person name="Ramirez L."/>
            <person name="Alfaro M."/>
            <person name="Sun H."/>
            <person name="Tritt A."/>
            <person name="Yoshinaga Y."/>
            <person name="Zwiers L.-H."/>
            <person name="Turgeon B."/>
            <person name="Goodwin S."/>
            <person name="Spatafora J."/>
            <person name="Crous P."/>
            <person name="Grigoriev I."/>
        </authorList>
    </citation>
    <scope>NUCLEOTIDE SEQUENCE</scope>
    <source>
        <strain evidence="1">CBS 110217</strain>
    </source>
</reference>
<gene>
    <name evidence="1" type="ORF">EK21DRAFT_106068</name>
</gene>
<keyword evidence="2" id="KW-1185">Reference proteome</keyword>
<organism evidence="1 2">
    <name type="scientific">Setomelanomma holmii</name>
    <dbReference type="NCBI Taxonomy" id="210430"/>
    <lineage>
        <taxon>Eukaryota</taxon>
        <taxon>Fungi</taxon>
        <taxon>Dikarya</taxon>
        <taxon>Ascomycota</taxon>
        <taxon>Pezizomycotina</taxon>
        <taxon>Dothideomycetes</taxon>
        <taxon>Pleosporomycetidae</taxon>
        <taxon>Pleosporales</taxon>
        <taxon>Pleosporineae</taxon>
        <taxon>Phaeosphaeriaceae</taxon>
        <taxon>Setomelanomma</taxon>
    </lineage>
</organism>
<evidence type="ECO:0000313" key="2">
    <source>
        <dbReference type="Proteomes" id="UP000799777"/>
    </source>
</evidence>
<evidence type="ECO:0000313" key="1">
    <source>
        <dbReference type="EMBL" id="KAF2036756.1"/>
    </source>
</evidence>
<proteinExistence type="predicted"/>
<sequence>MDLVSTAVVQIELPSDEEPPLPKKAAFLMAMGHLEFAIKESERLDNDLACTAEQREDVELTVKEKLLDAWEAHPDATEEDLSSQENDLEAVDETMETLHKRTEILRVDYKASTDT</sequence>
<protein>
    <submittedName>
        <fullName evidence="1">Uncharacterized protein</fullName>
    </submittedName>
</protein>
<name>A0A9P4HPL4_9PLEO</name>
<dbReference type="EMBL" id="ML978154">
    <property type="protein sequence ID" value="KAF2036756.1"/>
    <property type="molecule type" value="Genomic_DNA"/>
</dbReference>
<dbReference type="Proteomes" id="UP000799777">
    <property type="component" value="Unassembled WGS sequence"/>
</dbReference>